<evidence type="ECO:0000313" key="5">
    <source>
        <dbReference type="Proteomes" id="UP000251341"/>
    </source>
</evidence>
<dbReference type="GO" id="GO:0005829">
    <property type="term" value="C:cytosol"/>
    <property type="evidence" value="ECO:0007669"/>
    <property type="project" value="TreeGrafter"/>
</dbReference>
<comment type="catalytic activity">
    <reaction evidence="3">
        <text>adenosine + phosphate = alpha-D-ribose 1-phosphate + adenine</text>
        <dbReference type="Rhea" id="RHEA:27642"/>
        <dbReference type="ChEBI" id="CHEBI:16335"/>
        <dbReference type="ChEBI" id="CHEBI:16708"/>
        <dbReference type="ChEBI" id="CHEBI:43474"/>
        <dbReference type="ChEBI" id="CHEBI:57720"/>
        <dbReference type="EC" id="2.4.2.1"/>
    </reaction>
</comment>
<protein>
    <recommendedName>
        <fullName evidence="3">Pyrimidine/purine nucleoside phosphorylase</fullName>
        <ecNumber evidence="3">2.4.2.1</ecNumber>
        <ecNumber evidence="3">2.4.2.2</ecNumber>
    </recommendedName>
    <alternativeName>
        <fullName evidence="3">Adenosine phosphorylase</fullName>
    </alternativeName>
    <alternativeName>
        <fullName evidence="3">Cytidine phosphorylase</fullName>
    </alternativeName>
    <alternativeName>
        <fullName evidence="3">Guanosine phosphorylase</fullName>
    </alternativeName>
    <alternativeName>
        <fullName evidence="3">Inosine phosphorylase</fullName>
    </alternativeName>
    <alternativeName>
        <fullName evidence="3">Thymidine phosphorylase</fullName>
    </alternativeName>
    <alternativeName>
        <fullName evidence="3">Uridine phosphorylase</fullName>
    </alternativeName>
    <alternativeName>
        <fullName evidence="3">Xanthosine phosphorylase</fullName>
    </alternativeName>
</protein>
<dbReference type="AlphaFoldDB" id="A0A315ET60"/>
<dbReference type="Gene3D" id="2.60.120.10">
    <property type="entry name" value="Jelly Rolls"/>
    <property type="match status" value="1"/>
</dbReference>
<reference evidence="4 5" key="1">
    <citation type="submission" date="2017-04" db="EMBL/GenBank/DDBJ databases">
        <title>Unexpected and diverse lifestyles within the genus Limnohabitans.</title>
        <authorList>
            <person name="Kasalicky V."/>
            <person name="Mehrshad M."/>
            <person name="Andrei S.-A."/>
            <person name="Salcher M."/>
            <person name="Kratochvilova H."/>
            <person name="Simek K."/>
            <person name="Ghai R."/>
        </authorList>
    </citation>
    <scope>NUCLEOTIDE SEQUENCE [LARGE SCALE GENOMIC DNA]</scope>
    <source>
        <strain evidence="4 5">MWH-C5</strain>
    </source>
</reference>
<dbReference type="Proteomes" id="UP000251341">
    <property type="component" value="Unassembled WGS sequence"/>
</dbReference>
<dbReference type="GO" id="GO:0004731">
    <property type="term" value="F:purine-nucleoside phosphorylase activity"/>
    <property type="evidence" value="ECO:0007669"/>
    <property type="project" value="UniProtKB-UniRule"/>
</dbReference>
<comment type="catalytic activity">
    <reaction evidence="3">
        <text>cytidine + phosphate = cytosine + alpha-D-ribose 1-phosphate</text>
        <dbReference type="Rhea" id="RHEA:52540"/>
        <dbReference type="ChEBI" id="CHEBI:16040"/>
        <dbReference type="ChEBI" id="CHEBI:17562"/>
        <dbReference type="ChEBI" id="CHEBI:43474"/>
        <dbReference type="ChEBI" id="CHEBI:57720"/>
        <dbReference type="EC" id="2.4.2.2"/>
    </reaction>
</comment>
<name>A0A315ET60_9BURK</name>
<comment type="catalytic activity">
    <reaction evidence="3">
        <text>xanthosine + phosphate = alpha-D-ribose 1-phosphate + xanthine</text>
        <dbReference type="Rhea" id="RHEA:27638"/>
        <dbReference type="ChEBI" id="CHEBI:17712"/>
        <dbReference type="ChEBI" id="CHEBI:18107"/>
        <dbReference type="ChEBI" id="CHEBI:43474"/>
        <dbReference type="ChEBI" id="CHEBI:57720"/>
        <dbReference type="EC" id="2.4.2.1"/>
    </reaction>
</comment>
<comment type="catalytic activity">
    <reaction evidence="3">
        <text>uridine + phosphate = alpha-D-ribose 1-phosphate + uracil</text>
        <dbReference type="Rhea" id="RHEA:24388"/>
        <dbReference type="ChEBI" id="CHEBI:16704"/>
        <dbReference type="ChEBI" id="CHEBI:17568"/>
        <dbReference type="ChEBI" id="CHEBI:43474"/>
        <dbReference type="ChEBI" id="CHEBI:57720"/>
        <dbReference type="EC" id="2.4.2.2"/>
    </reaction>
</comment>
<dbReference type="Pfam" id="PF06865">
    <property type="entry name" value="Ppnp"/>
    <property type="match status" value="1"/>
</dbReference>
<keyword evidence="2 3" id="KW-0808">Transferase</keyword>
<dbReference type="EC" id="2.4.2.1" evidence="3"/>
<keyword evidence="1 3" id="KW-0328">Glycosyltransferase</keyword>
<sequence>MTTEKIDSASVTTKANVYFDGKCVSHGLTLADGTKLSVGVILPATLTFNTGAPEIMECVGGFCEYKLDGSQDWVKSSAGEKFNVPGNSKFDIRVTEPYHYICHFG</sequence>
<dbReference type="SUPFAM" id="SSF51182">
    <property type="entry name" value="RmlC-like cupins"/>
    <property type="match status" value="1"/>
</dbReference>
<dbReference type="InterPro" id="IPR014710">
    <property type="entry name" value="RmlC-like_jellyroll"/>
</dbReference>
<dbReference type="InterPro" id="IPR009664">
    <property type="entry name" value="Ppnp"/>
</dbReference>
<dbReference type="GO" id="GO:0004850">
    <property type="term" value="F:uridine phosphorylase activity"/>
    <property type="evidence" value="ECO:0007669"/>
    <property type="project" value="RHEA"/>
</dbReference>
<comment type="function">
    <text evidence="3">Catalyzes the phosphorolysis of diverse nucleosides, yielding D-ribose 1-phosphate and the respective free bases. Can use uridine, adenosine, guanosine, cytidine, thymidine, inosine and xanthosine as substrates. Also catalyzes the reverse reactions.</text>
</comment>
<dbReference type="CDD" id="cd20296">
    <property type="entry name" value="cupin_PpnP-like"/>
    <property type="match status" value="1"/>
</dbReference>
<dbReference type="RefSeq" id="WP_108402447.1">
    <property type="nucleotide sequence ID" value="NZ_NESP01000001.1"/>
</dbReference>
<dbReference type="GO" id="GO:0009032">
    <property type="term" value="F:thymidine phosphorylase activity"/>
    <property type="evidence" value="ECO:0007669"/>
    <property type="project" value="RHEA"/>
</dbReference>
<accession>A0A315ET60</accession>
<comment type="catalytic activity">
    <reaction evidence="3">
        <text>thymidine + phosphate = 2-deoxy-alpha-D-ribose 1-phosphate + thymine</text>
        <dbReference type="Rhea" id="RHEA:16037"/>
        <dbReference type="ChEBI" id="CHEBI:17748"/>
        <dbReference type="ChEBI" id="CHEBI:17821"/>
        <dbReference type="ChEBI" id="CHEBI:43474"/>
        <dbReference type="ChEBI" id="CHEBI:57259"/>
        <dbReference type="EC" id="2.4.2.2"/>
    </reaction>
</comment>
<comment type="caution">
    <text evidence="4">The sequence shown here is derived from an EMBL/GenBank/DDBJ whole genome shotgun (WGS) entry which is preliminary data.</text>
</comment>
<evidence type="ECO:0000256" key="3">
    <source>
        <dbReference type="HAMAP-Rule" id="MF_01537"/>
    </source>
</evidence>
<dbReference type="InterPro" id="IPR011051">
    <property type="entry name" value="RmlC_Cupin_sf"/>
</dbReference>
<gene>
    <name evidence="3" type="primary">ppnP</name>
    <name evidence="4" type="ORF">B9Z44_10780</name>
</gene>
<comment type="catalytic activity">
    <reaction evidence="3">
        <text>inosine + phosphate = alpha-D-ribose 1-phosphate + hypoxanthine</text>
        <dbReference type="Rhea" id="RHEA:27646"/>
        <dbReference type="ChEBI" id="CHEBI:17368"/>
        <dbReference type="ChEBI" id="CHEBI:17596"/>
        <dbReference type="ChEBI" id="CHEBI:43474"/>
        <dbReference type="ChEBI" id="CHEBI:57720"/>
        <dbReference type="EC" id="2.4.2.1"/>
    </reaction>
</comment>
<organism evidence="4 5">
    <name type="scientific">Limnohabitans curvus</name>
    <dbReference type="NCBI Taxonomy" id="323423"/>
    <lineage>
        <taxon>Bacteria</taxon>
        <taxon>Pseudomonadati</taxon>
        <taxon>Pseudomonadota</taxon>
        <taxon>Betaproteobacteria</taxon>
        <taxon>Burkholderiales</taxon>
        <taxon>Comamonadaceae</taxon>
        <taxon>Limnohabitans</taxon>
    </lineage>
</organism>
<dbReference type="GO" id="GO:0047975">
    <property type="term" value="F:guanosine phosphorylase activity"/>
    <property type="evidence" value="ECO:0007669"/>
    <property type="project" value="RHEA"/>
</dbReference>
<comment type="catalytic activity">
    <reaction evidence="3">
        <text>guanosine + phosphate = alpha-D-ribose 1-phosphate + guanine</text>
        <dbReference type="Rhea" id="RHEA:13233"/>
        <dbReference type="ChEBI" id="CHEBI:16235"/>
        <dbReference type="ChEBI" id="CHEBI:16750"/>
        <dbReference type="ChEBI" id="CHEBI:43474"/>
        <dbReference type="ChEBI" id="CHEBI:57720"/>
        <dbReference type="EC" id="2.4.2.1"/>
    </reaction>
</comment>
<comment type="similarity">
    <text evidence="3">Belongs to the nucleoside phosphorylase PpnP family.</text>
</comment>
<dbReference type="EC" id="2.4.2.2" evidence="3"/>
<dbReference type="PANTHER" id="PTHR36540:SF1">
    <property type="entry name" value="PYRIMIDINE_PURINE NUCLEOSIDE PHOSPHORYLASE"/>
    <property type="match status" value="1"/>
</dbReference>
<proteinExistence type="inferred from homology"/>
<evidence type="ECO:0000256" key="1">
    <source>
        <dbReference type="ARBA" id="ARBA00022676"/>
    </source>
</evidence>
<dbReference type="EMBL" id="NESP01000001">
    <property type="protein sequence ID" value="PUE60018.1"/>
    <property type="molecule type" value="Genomic_DNA"/>
</dbReference>
<evidence type="ECO:0000313" key="4">
    <source>
        <dbReference type="EMBL" id="PUE60018.1"/>
    </source>
</evidence>
<comment type="catalytic activity">
    <reaction evidence="3">
        <text>a purine D-ribonucleoside + phosphate = a purine nucleobase + alpha-D-ribose 1-phosphate</text>
        <dbReference type="Rhea" id="RHEA:19805"/>
        <dbReference type="ChEBI" id="CHEBI:26386"/>
        <dbReference type="ChEBI" id="CHEBI:43474"/>
        <dbReference type="ChEBI" id="CHEBI:57720"/>
        <dbReference type="ChEBI" id="CHEBI:142355"/>
        <dbReference type="EC" id="2.4.2.1"/>
    </reaction>
</comment>
<evidence type="ECO:0000256" key="2">
    <source>
        <dbReference type="ARBA" id="ARBA00022679"/>
    </source>
</evidence>
<dbReference type="PANTHER" id="PTHR36540">
    <property type="entry name" value="PYRIMIDINE/PURINE NUCLEOSIDE PHOSPHORYLASE"/>
    <property type="match status" value="1"/>
</dbReference>
<keyword evidence="5" id="KW-1185">Reference proteome</keyword>
<dbReference type="HAMAP" id="MF_01537">
    <property type="entry name" value="Nucleos_phosphorylase_PpnP"/>
    <property type="match status" value="1"/>
</dbReference>